<dbReference type="EMBL" id="BQNB010015628">
    <property type="protein sequence ID" value="GJT42228.1"/>
    <property type="molecule type" value="Genomic_DNA"/>
</dbReference>
<keyword evidence="2" id="KW-1185">Reference proteome</keyword>
<reference evidence="1" key="1">
    <citation type="journal article" date="2022" name="Int. J. Mol. Sci.">
        <title>Draft Genome of Tanacetum Coccineum: Genomic Comparison of Closely Related Tanacetum-Family Plants.</title>
        <authorList>
            <person name="Yamashiro T."/>
            <person name="Shiraishi A."/>
            <person name="Nakayama K."/>
            <person name="Satake H."/>
        </authorList>
    </citation>
    <scope>NUCLEOTIDE SEQUENCE</scope>
</reference>
<evidence type="ECO:0000313" key="1">
    <source>
        <dbReference type="EMBL" id="GJT42228.1"/>
    </source>
</evidence>
<protein>
    <submittedName>
        <fullName evidence="1">Uncharacterized protein</fullName>
    </submittedName>
</protein>
<organism evidence="1 2">
    <name type="scientific">Tanacetum coccineum</name>
    <dbReference type="NCBI Taxonomy" id="301880"/>
    <lineage>
        <taxon>Eukaryota</taxon>
        <taxon>Viridiplantae</taxon>
        <taxon>Streptophyta</taxon>
        <taxon>Embryophyta</taxon>
        <taxon>Tracheophyta</taxon>
        <taxon>Spermatophyta</taxon>
        <taxon>Magnoliopsida</taxon>
        <taxon>eudicotyledons</taxon>
        <taxon>Gunneridae</taxon>
        <taxon>Pentapetalae</taxon>
        <taxon>asterids</taxon>
        <taxon>campanulids</taxon>
        <taxon>Asterales</taxon>
        <taxon>Asteraceae</taxon>
        <taxon>Asteroideae</taxon>
        <taxon>Anthemideae</taxon>
        <taxon>Anthemidinae</taxon>
        <taxon>Tanacetum</taxon>
    </lineage>
</organism>
<reference evidence="1" key="2">
    <citation type="submission" date="2022-01" db="EMBL/GenBank/DDBJ databases">
        <authorList>
            <person name="Yamashiro T."/>
            <person name="Shiraishi A."/>
            <person name="Satake H."/>
            <person name="Nakayama K."/>
        </authorList>
    </citation>
    <scope>NUCLEOTIDE SEQUENCE</scope>
</reference>
<proteinExistence type="predicted"/>
<sequence>MRADELYKFSDGTSRRKWMAIDKNRSELMVELIDNQMRERRIIRNLKRLNIKVILSSIYSDDEYPSSVNIKQHSDVPVMSTCKHGESNTYVLEDLTLLAQNPLKEEALGGYTCNLDSFGKKQDKIAPLQRSGFKNILTESGDGVVIS</sequence>
<comment type="caution">
    <text evidence="1">The sequence shown here is derived from an EMBL/GenBank/DDBJ whole genome shotgun (WGS) entry which is preliminary data.</text>
</comment>
<evidence type="ECO:0000313" key="2">
    <source>
        <dbReference type="Proteomes" id="UP001151760"/>
    </source>
</evidence>
<gene>
    <name evidence="1" type="ORF">Tco_0950943</name>
</gene>
<dbReference type="Proteomes" id="UP001151760">
    <property type="component" value="Unassembled WGS sequence"/>
</dbReference>
<name>A0ABQ5DUG9_9ASTR</name>
<accession>A0ABQ5DUG9</accession>